<dbReference type="Proteomes" id="UP000318453">
    <property type="component" value="Chromosome"/>
</dbReference>
<feature type="domain" description="Transposase DDE" evidence="1">
    <location>
        <begin position="42"/>
        <end position="93"/>
    </location>
</feature>
<evidence type="ECO:0000313" key="2">
    <source>
        <dbReference type="EMBL" id="QDZ39046.1"/>
    </source>
</evidence>
<dbReference type="KEGG" id="enn:FRE64_03305"/>
<proteinExistence type="predicted"/>
<dbReference type="OrthoDB" id="424329at2"/>
<evidence type="ECO:0000259" key="1">
    <source>
        <dbReference type="Pfam" id="PF13586"/>
    </source>
</evidence>
<dbReference type="PANTHER" id="PTHR30007">
    <property type="entry name" value="PHP DOMAIN PROTEIN"/>
    <property type="match status" value="1"/>
</dbReference>
<dbReference type="EMBL" id="CP042326">
    <property type="protein sequence ID" value="QDZ39046.1"/>
    <property type="molecule type" value="Genomic_DNA"/>
</dbReference>
<dbReference type="PANTHER" id="PTHR30007:SF0">
    <property type="entry name" value="TRANSPOSASE"/>
    <property type="match status" value="1"/>
</dbReference>
<evidence type="ECO:0000313" key="3">
    <source>
        <dbReference type="Proteomes" id="UP000318453"/>
    </source>
</evidence>
<keyword evidence="3" id="KW-1185">Reference proteome</keyword>
<accession>A0A5B8NJD5</accession>
<protein>
    <submittedName>
        <fullName evidence="2">Transposase</fullName>
    </submittedName>
</protein>
<name>A0A5B8NJD5_9CHRO</name>
<dbReference type="InterPro" id="IPR025668">
    <property type="entry name" value="Tnp_DDE_dom"/>
</dbReference>
<gene>
    <name evidence="2" type="ORF">FRE64_03305</name>
</gene>
<dbReference type="Pfam" id="PF13586">
    <property type="entry name" value="DDE_Tnp_1_2"/>
    <property type="match status" value="1"/>
</dbReference>
<dbReference type="AlphaFoldDB" id="A0A5B8NJD5"/>
<organism evidence="2 3">
    <name type="scientific">Euhalothece natronophila Z-M001</name>
    <dbReference type="NCBI Taxonomy" id="522448"/>
    <lineage>
        <taxon>Bacteria</taxon>
        <taxon>Bacillati</taxon>
        <taxon>Cyanobacteriota</taxon>
        <taxon>Cyanophyceae</taxon>
        <taxon>Oscillatoriophycideae</taxon>
        <taxon>Chroococcales</taxon>
        <taxon>Halothecacae</taxon>
        <taxon>Halothece cluster</taxon>
        <taxon>Euhalothece</taxon>
    </lineage>
</organism>
<sequence>MRRTLRCWEQLLAIHNTRVKPRPNFSPKRGEGINTIEVVKRSSKAFEVLPRRWVVERTFAWLVQNRRLVIDSEKLPEISEALIEMAMTRLMLKRLAISSA</sequence>
<reference evidence="2" key="1">
    <citation type="submission" date="2019-08" db="EMBL/GenBank/DDBJ databases">
        <title>Carotenoids and Carotenoid Binding Proteins in the Halophilic Cyanobacterium Euhalothece sp. ZM00.</title>
        <authorList>
            <person name="Cho S.M."/>
            <person name="Song J.Y."/>
            <person name="Park Y.-I."/>
        </authorList>
    </citation>
    <scope>NUCLEOTIDE SEQUENCE [LARGE SCALE GENOMIC DNA]</scope>
    <source>
        <strain evidence="2">Z-M001</strain>
    </source>
</reference>